<dbReference type="InterPro" id="IPR011029">
    <property type="entry name" value="DEATH-like_dom_sf"/>
</dbReference>
<dbReference type="Proteomes" id="UP001159405">
    <property type="component" value="Unassembled WGS sequence"/>
</dbReference>
<comment type="caution">
    <text evidence="4">The sequence shown here is derived from an EMBL/GenBank/DDBJ whole genome shotgun (WGS) entry which is preliminary data.</text>
</comment>
<dbReference type="PROSITE" id="PS50017">
    <property type="entry name" value="DEATH_DOMAIN"/>
    <property type="match status" value="2"/>
</dbReference>
<dbReference type="SUPFAM" id="SSF47986">
    <property type="entry name" value="DEATH domain"/>
    <property type="match status" value="2"/>
</dbReference>
<dbReference type="SMART" id="SM00005">
    <property type="entry name" value="DEATH"/>
    <property type="match status" value="2"/>
</dbReference>
<feature type="domain" description="Death" evidence="3">
    <location>
        <begin position="494"/>
        <end position="577"/>
    </location>
</feature>
<evidence type="ECO:0000259" key="3">
    <source>
        <dbReference type="PROSITE" id="PS50017"/>
    </source>
</evidence>
<protein>
    <recommendedName>
        <fullName evidence="3">Death domain-containing protein</fullName>
    </recommendedName>
</protein>
<organism evidence="4 5">
    <name type="scientific">Porites lobata</name>
    <dbReference type="NCBI Taxonomy" id="104759"/>
    <lineage>
        <taxon>Eukaryota</taxon>
        <taxon>Metazoa</taxon>
        <taxon>Cnidaria</taxon>
        <taxon>Anthozoa</taxon>
        <taxon>Hexacorallia</taxon>
        <taxon>Scleractinia</taxon>
        <taxon>Fungiina</taxon>
        <taxon>Poritidae</taxon>
        <taxon>Porites</taxon>
    </lineage>
</organism>
<dbReference type="Pfam" id="PF00531">
    <property type="entry name" value="Death"/>
    <property type="match status" value="2"/>
</dbReference>
<feature type="coiled-coil region" evidence="1">
    <location>
        <begin position="247"/>
        <end position="274"/>
    </location>
</feature>
<keyword evidence="1" id="KW-0175">Coiled coil</keyword>
<dbReference type="Gene3D" id="1.10.533.10">
    <property type="entry name" value="Death Domain, Fas"/>
    <property type="match status" value="2"/>
</dbReference>
<reference evidence="4 5" key="1">
    <citation type="submission" date="2022-05" db="EMBL/GenBank/DDBJ databases">
        <authorList>
            <consortium name="Genoscope - CEA"/>
            <person name="William W."/>
        </authorList>
    </citation>
    <scope>NUCLEOTIDE SEQUENCE [LARGE SCALE GENOMIC DNA]</scope>
</reference>
<proteinExistence type="predicted"/>
<evidence type="ECO:0000313" key="4">
    <source>
        <dbReference type="EMBL" id="CAH3133724.1"/>
    </source>
</evidence>
<name>A0ABN8P4S3_9CNID</name>
<keyword evidence="5" id="KW-1185">Reference proteome</keyword>
<evidence type="ECO:0000256" key="2">
    <source>
        <dbReference type="SAM" id="MobiDB-lite"/>
    </source>
</evidence>
<evidence type="ECO:0000256" key="1">
    <source>
        <dbReference type="SAM" id="Coils"/>
    </source>
</evidence>
<gene>
    <name evidence="4" type="ORF">PLOB_00037025</name>
</gene>
<feature type="region of interest" description="Disordered" evidence="2">
    <location>
        <begin position="848"/>
        <end position="872"/>
    </location>
</feature>
<feature type="region of interest" description="Disordered" evidence="2">
    <location>
        <begin position="286"/>
        <end position="306"/>
    </location>
</feature>
<feature type="compositionally biased region" description="Polar residues" evidence="2">
    <location>
        <begin position="714"/>
        <end position="728"/>
    </location>
</feature>
<feature type="compositionally biased region" description="Basic and acidic residues" evidence="2">
    <location>
        <begin position="692"/>
        <end position="702"/>
    </location>
</feature>
<feature type="domain" description="Death" evidence="3">
    <location>
        <begin position="86"/>
        <end position="169"/>
    </location>
</feature>
<dbReference type="InterPro" id="IPR000488">
    <property type="entry name" value="Death_dom"/>
</dbReference>
<dbReference type="InterPro" id="IPR016729">
    <property type="entry name" value="FADD"/>
</dbReference>
<dbReference type="CDD" id="cd01670">
    <property type="entry name" value="Death"/>
    <property type="match status" value="2"/>
</dbReference>
<feature type="compositionally biased region" description="Low complexity" evidence="2">
    <location>
        <begin position="851"/>
        <end position="861"/>
    </location>
</feature>
<dbReference type="PANTHER" id="PTHR15077">
    <property type="entry name" value="FAS-ASSOCIATING DEATH DOMAIN-CONTAINING PROTEIN FADD"/>
    <property type="match status" value="1"/>
</dbReference>
<accession>A0ABN8P4S3</accession>
<feature type="compositionally biased region" description="Basic and acidic residues" evidence="2">
    <location>
        <begin position="295"/>
        <end position="306"/>
    </location>
</feature>
<sequence length="905" mass="102096">MESMKGCQTQTNVLSPLSPAIPATELEGVRDMPMQSSHEADLEHAISHSPQEQPVKPNCPRCCEDTCMLKTIKETATVNPRSDVVTESQLASICHEVGTCWRELGPKLDISASKIYNINEEYRGNWHKANALLILWKQQEGSNATVGHLADVLEKIGRRSIAEKLLGDSKAFELPTCIPVSTVGDVISLTVNAMQDKELYCEDAHGNKFIVKAVTRSLDQCHSEEVQKNKILDREAVTAQDMEKTEEQKLQERLKRYSLRIEELTKEVEGLRWQFKQKVDCADYDGETSTTISSTRRDAQPSEVPEKVQQQDAVQLLVSCEEHKANFKGIYYGLIDRIGELKQLGEDNVMCIKHLFASVKEFRDGVEKIFVPKVTFLHSMKQQLDENHAAQVEELEQWSKTQKKQLGEVEKLLLSVLCQEKISRCQAESRVTMMSSSGTKGKGLRTYSFKGSSRSQTIEERLYLNQKCDDISAPFCPQQMSKTTTVNPRNEVVTEKQVADISDEVGTCWRELGPRLNIKESKIHNIDEENKGNWRKAHALLIMWKQTEGKNATVGHLADVLETIGRKSIAEKLLGESRALEMPTGAPISVGAKIGLTVNAIQDKVLFCEGAHGNIFIVKAIDTKGQCDSEKILKNKEFLEKVAAAAQDMEKTEEQKLQDSLVRYSTGIEELKKEMQDCSVRYSTGIEELKKEIQGQKEAKDKDDDDYDDGRPSAGTSSAEQNTQQSDTLLNDVKVSLQDATQLLQYCEEHKTHFNGTYNNLIKKVEEVAQLREDNFMCVKHLCDSIKEIKDEEKKIFNPKLKRLHDLKQYLDGCQVTQVEELYKWSTVQEKQLSEVEKLLSSLLNQGNQCRSESSAGGRSSSSRKGKRRKTYPLKSQTFDELKGLNDECSDISAPFCTQQMSSLR</sequence>
<dbReference type="EMBL" id="CALNXK010000053">
    <property type="protein sequence ID" value="CAH3133724.1"/>
    <property type="molecule type" value="Genomic_DNA"/>
</dbReference>
<evidence type="ECO:0000313" key="5">
    <source>
        <dbReference type="Proteomes" id="UP001159405"/>
    </source>
</evidence>
<feature type="region of interest" description="Disordered" evidence="2">
    <location>
        <begin position="692"/>
        <end position="728"/>
    </location>
</feature>
<feature type="region of interest" description="Disordered" evidence="2">
    <location>
        <begin position="33"/>
        <end position="57"/>
    </location>
</feature>
<feature type="compositionally biased region" description="Basic residues" evidence="2">
    <location>
        <begin position="862"/>
        <end position="872"/>
    </location>
</feature>